<name>A0A2M4D255_ANODA</name>
<dbReference type="EMBL" id="GGFL01007447">
    <property type="protein sequence ID" value="MBW71625.1"/>
    <property type="molecule type" value="Transcribed_RNA"/>
</dbReference>
<proteinExistence type="predicted"/>
<accession>A0A2M4D255</accession>
<organism evidence="1">
    <name type="scientific">Anopheles darlingi</name>
    <name type="common">Mosquito</name>
    <dbReference type="NCBI Taxonomy" id="43151"/>
    <lineage>
        <taxon>Eukaryota</taxon>
        <taxon>Metazoa</taxon>
        <taxon>Ecdysozoa</taxon>
        <taxon>Arthropoda</taxon>
        <taxon>Hexapoda</taxon>
        <taxon>Insecta</taxon>
        <taxon>Pterygota</taxon>
        <taxon>Neoptera</taxon>
        <taxon>Endopterygota</taxon>
        <taxon>Diptera</taxon>
        <taxon>Nematocera</taxon>
        <taxon>Culicoidea</taxon>
        <taxon>Culicidae</taxon>
        <taxon>Anophelinae</taxon>
        <taxon>Anopheles</taxon>
    </lineage>
</organism>
<sequence length="71" mass="8062">MHFLVSMLEDLNFSALSAWVYVCVCECVYACLLSQLSQSPVGNTDGCNTHSSVFTYLFPGMDKFYLRDMVY</sequence>
<dbReference type="AlphaFoldDB" id="A0A2M4D255"/>
<reference evidence="1" key="1">
    <citation type="submission" date="2018-01" db="EMBL/GenBank/DDBJ databases">
        <title>An insight into the sialome of Amazonian anophelines.</title>
        <authorList>
            <person name="Ribeiro J.M."/>
            <person name="Scarpassa V."/>
            <person name="Calvo E."/>
        </authorList>
    </citation>
    <scope>NUCLEOTIDE SEQUENCE</scope>
</reference>
<evidence type="ECO:0000313" key="1">
    <source>
        <dbReference type="EMBL" id="MBW71625.1"/>
    </source>
</evidence>
<protein>
    <submittedName>
        <fullName evidence="1">Putative secreted protein</fullName>
    </submittedName>
</protein>